<dbReference type="EMBL" id="FXYZ01000026">
    <property type="protein sequence ID" value="SMY01285.1"/>
    <property type="molecule type" value="Genomic_DNA"/>
</dbReference>
<gene>
    <name evidence="1" type="ORF">BAURA63_03528</name>
</gene>
<evidence type="ECO:0000313" key="2">
    <source>
        <dbReference type="Proteomes" id="UP000234327"/>
    </source>
</evidence>
<reference evidence="1 2" key="1">
    <citation type="submission" date="2017-03" db="EMBL/GenBank/DDBJ databases">
        <authorList>
            <person name="Afonso C.L."/>
            <person name="Miller P.J."/>
            <person name="Scott M.A."/>
            <person name="Spackman E."/>
            <person name="Goraichik I."/>
            <person name="Dimitrov K.M."/>
            <person name="Suarez D.L."/>
            <person name="Swayne D.E."/>
        </authorList>
    </citation>
    <scope>NUCLEOTIDE SEQUENCE [LARGE SCALE GENOMIC DNA]</scope>
    <source>
        <strain evidence="2">6(3)</strain>
    </source>
</reference>
<dbReference type="RefSeq" id="WP_101598813.1">
    <property type="nucleotide sequence ID" value="NZ_FXYZ01000026.1"/>
</dbReference>
<organism evidence="1 2">
    <name type="scientific">Brevibacterium aurantiacum</name>
    <dbReference type="NCBI Taxonomy" id="273384"/>
    <lineage>
        <taxon>Bacteria</taxon>
        <taxon>Bacillati</taxon>
        <taxon>Actinomycetota</taxon>
        <taxon>Actinomycetes</taxon>
        <taxon>Micrococcales</taxon>
        <taxon>Brevibacteriaceae</taxon>
        <taxon>Brevibacterium</taxon>
    </lineage>
</organism>
<name>A0A2H1KN96_BREAU</name>
<proteinExistence type="predicted"/>
<protein>
    <recommendedName>
        <fullName evidence="3">HicA toxin of toxin-antitoxin</fullName>
    </recommendedName>
</protein>
<evidence type="ECO:0008006" key="3">
    <source>
        <dbReference type="Google" id="ProtNLM"/>
    </source>
</evidence>
<dbReference type="AlphaFoldDB" id="A0A2H1KN96"/>
<accession>A0A2H1KN96</accession>
<sequence>MIQIDKDLKKLRTALEKQDARIIEKKSGWMVYPPDRNGTPVMIHLTTSDHRAMKNARSLLRKAGFDV</sequence>
<evidence type="ECO:0000313" key="1">
    <source>
        <dbReference type="EMBL" id="SMY01285.1"/>
    </source>
</evidence>
<dbReference type="Proteomes" id="UP000234327">
    <property type="component" value="Unassembled WGS sequence"/>
</dbReference>